<keyword evidence="2" id="KW-1185">Reference proteome</keyword>
<evidence type="ECO:0000313" key="2">
    <source>
        <dbReference type="Proteomes" id="UP001341840"/>
    </source>
</evidence>
<sequence>MAEGNSTGDQDTEVTAVVTHRPNAAVVANHHLQDPPAELVWYGVPAMPNAYGLVARLAMQL</sequence>
<dbReference type="EMBL" id="JASCZI010152895">
    <property type="protein sequence ID" value="MED6176812.1"/>
    <property type="molecule type" value="Genomic_DNA"/>
</dbReference>
<comment type="caution">
    <text evidence="1">The sequence shown here is derived from an EMBL/GenBank/DDBJ whole genome shotgun (WGS) entry which is preliminary data.</text>
</comment>
<accession>A0ABU6VT62</accession>
<organism evidence="1 2">
    <name type="scientific">Stylosanthes scabra</name>
    <dbReference type="NCBI Taxonomy" id="79078"/>
    <lineage>
        <taxon>Eukaryota</taxon>
        <taxon>Viridiplantae</taxon>
        <taxon>Streptophyta</taxon>
        <taxon>Embryophyta</taxon>
        <taxon>Tracheophyta</taxon>
        <taxon>Spermatophyta</taxon>
        <taxon>Magnoliopsida</taxon>
        <taxon>eudicotyledons</taxon>
        <taxon>Gunneridae</taxon>
        <taxon>Pentapetalae</taxon>
        <taxon>rosids</taxon>
        <taxon>fabids</taxon>
        <taxon>Fabales</taxon>
        <taxon>Fabaceae</taxon>
        <taxon>Papilionoideae</taxon>
        <taxon>50 kb inversion clade</taxon>
        <taxon>dalbergioids sensu lato</taxon>
        <taxon>Dalbergieae</taxon>
        <taxon>Pterocarpus clade</taxon>
        <taxon>Stylosanthes</taxon>
    </lineage>
</organism>
<gene>
    <name evidence="1" type="ORF">PIB30_091865</name>
</gene>
<name>A0ABU6VT62_9FABA</name>
<dbReference type="Proteomes" id="UP001341840">
    <property type="component" value="Unassembled WGS sequence"/>
</dbReference>
<reference evidence="1 2" key="1">
    <citation type="journal article" date="2023" name="Plants (Basel)">
        <title>Bridging the Gap: Combining Genomics and Transcriptomics Approaches to Understand Stylosanthes scabra, an Orphan Legume from the Brazilian Caatinga.</title>
        <authorList>
            <person name="Ferreira-Neto J.R.C."/>
            <person name="da Silva M.D."/>
            <person name="Binneck E."/>
            <person name="de Melo N.F."/>
            <person name="da Silva R.H."/>
            <person name="de Melo A.L.T.M."/>
            <person name="Pandolfi V."/>
            <person name="Bustamante F.O."/>
            <person name="Brasileiro-Vidal A.C."/>
            <person name="Benko-Iseppon A.M."/>
        </authorList>
    </citation>
    <scope>NUCLEOTIDE SEQUENCE [LARGE SCALE GENOMIC DNA]</scope>
    <source>
        <tissue evidence="1">Leaves</tissue>
    </source>
</reference>
<feature type="non-terminal residue" evidence="1">
    <location>
        <position position="61"/>
    </location>
</feature>
<proteinExistence type="predicted"/>
<evidence type="ECO:0000313" key="1">
    <source>
        <dbReference type="EMBL" id="MED6176812.1"/>
    </source>
</evidence>
<protein>
    <submittedName>
        <fullName evidence="1">Uncharacterized protein</fullName>
    </submittedName>
</protein>